<feature type="transmembrane region" description="Helical" evidence="7">
    <location>
        <begin position="83"/>
        <end position="104"/>
    </location>
</feature>
<dbReference type="SUPFAM" id="SSF48317">
    <property type="entry name" value="Acid phosphatase/Vanadium-dependent haloperoxidase"/>
    <property type="match status" value="1"/>
</dbReference>
<feature type="domain" description="Phosphatidic acid phosphatase type 2/haloperoxidase" evidence="8">
    <location>
        <begin position="86"/>
        <end position="199"/>
    </location>
</feature>
<feature type="transmembrane region" description="Helical" evidence="7">
    <location>
        <begin position="49"/>
        <end position="71"/>
    </location>
</feature>
<organism evidence="9 10">
    <name type="scientific">Rhizobium sullae</name>
    <name type="common">Rhizobium hedysari</name>
    <dbReference type="NCBI Taxonomy" id="50338"/>
    <lineage>
        <taxon>Bacteria</taxon>
        <taxon>Pseudomonadati</taxon>
        <taxon>Pseudomonadota</taxon>
        <taxon>Alphaproteobacteria</taxon>
        <taxon>Hyphomicrobiales</taxon>
        <taxon>Rhizobiaceae</taxon>
        <taxon>Rhizobium/Agrobacterium group</taxon>
        <taxon>Rhizobium</taxon>
    </lineage>
</organism>
<evidence type="ECO:0000256" key="5">
    <source>
        <dbReference type="ARBA" id="ARBA00022989"/>
    </source>
</evidence>
<dbReference type="SMART" id="SM00014">
    <property type="entry name" value="acidPPc"/>
    <property type="match status" value="1"/>
</dbReference>
<proteinExistence type="predicted"/>
<evidence type="ECO:0000256" key="7">
    <source>
        <dbReference type="SAM" id="Phobius"/>
    </source>
</evidence>
<evidence type="ECO:0000259" key="8">
    <source>
        <dbReference type="SMART" id="SM00014"/>
    </source>
</evidence>
<dbReference type="InterPro" id="IPR036938">
    <property type="entry name" value="PAP2/HPO_sf"/>
</dbReference>
<keyword evidence="4" id="KW-0378">Hydrolase</keyword>
<keyword evidence="5 7" id="KW-1133">Transmembrane helix</keyword>
<evidence type="ECO:0000256" key="6">
    <source>
        <dbReference type="ARBA" id="ARBA00023136"/>
    </source>
</evidence>
<name>A0A4V6P0T7_RHISU</name>
<dbReference type="GO" id="GO:0016787">
    <property type="term" value="F:hydrolase activity"/>
    <property type="evidence" value="ECO:0007669"/>
    <property type="project" value="UniProtKB-KW"/>
</dbReference>
<comment type="subcellular location">
    <subcellularLocation>
        <location evidence="1">Cell membrane</location>
        <topology evidence="1">Multi-pass membrane protein</topology>
    </subcellularLocation>
</comment>
<protein>
    <submittedName>
        <fullName evidence="9">PAP2 superfamily protein</fullName>
    </submittedName>
</protein>
<evidence type="ECO:0000256" key="4">
    <source>
        <dbReference type="ARBA" id="ARBA00022801"/>
    </source>
</evidence>
<dbReference type="Gene3D" id="1.20.144.10">
    <property type="entry name" value="Phosphatidic acid phosphatase type 2/haloperoxidase"/>
    <property type="match status" value="1"/>
</dbReference>
<feature type="transmembrane region" description="Helical" evidence="7">
    <location>
        <begin position="184"/>
        <end position="202"/>
    </location>
</feature>
<dbReference type="GO" id="GO:0005886">
    <property type="term" value="C:plasma membrane"/>
    <property type="evidence" value="ECO:0007669"/>
    <property type="project" value="UniProtKB-SubCell"/>
</dbReference>
<dbReference type="AlphaFoldDB" id="A0A4V6P0T7"/>
<feature type="transmembrane region" description="Helical" evidence="7">
    <location>
        <begin position="12"/>
        <end position="37"/>
    </location>
</feature>
<evidence type="ECO:0000256" key="2">
    <source>
        <dbReference type="ARBA" id="ARBA00022475"/>
    </source>
</evidence>
<dbReference type="EMBL" id="SMBH01000005">
    <property type="protein sequence ID" value="TCU16335.1"/>
    <property type="molecule type" value="Genomic_DNA"/>
</dbReference>
<dbReference type="Proteomes" id="UP000294576">
    <property type="component" value="Unassembled WGS sequence"/>
</dbReference>
<comment type="caution">
    <text evidence="9">The sequence shown here is derived from an EMBL/GenBank/DDBJ whole genome shotgun (WGS) entry which is preliminary data.</text>
</comment>
<dbReference type="Pfam" id="PF01569">
    <property type="entry name" value="PAP2"/>
    <property type="match status" value="1"/>
</dbReference>
<keyword evidence="2" id="KW-1003">Cell membrane</keyword>
<keyword evidence="3 7" id="KW-0812">Transmembrane</keyword>
<accession>A0A4V6P0T7</accession>
<evidence type="ECO:0000256" key="3">
    <source>
        <dbReference type="ARBA" id="ARBA00022692"/>
    </source>
</evidence>
<dbReference type="PANTHER" id="PTHR14969">
    <property type="entry name" value="SPHINGOSINE-1-PHOSPHATE PHOSPHOHYDROLASE"/>
    <property type="match status" value="1"/>
</dbReference>
<dbReference type="InterPro" id="IPR000326">
    <property type="entry name" value="PAP2/HPO"/>
</dbReference>
<dbReference type="PANTHER" id="PTHR14969:SF62">
    <property type="entry name" value="DECAPRENYLPHOSPHORYL-5-PHOSPHORIBOSE PHOSPHATASE RV3807C-RELATED"/>
    <property type="match status" value="1"/>
</dbReference>
<sequence length="225" mass="24639">MPQLRWQTCLFITINAVIISLLLLDGPVGSGGIAPAIRRLGRALTDFGASGWLIIVSAFLLFEGWATLRVVKSLKTRMQALQICWTGAYLLTSIILSGVIANFLKRTIGRARPQHFEDYGILSFSPFSGHAGFESFPSGHATTIGAFFAAFSLLFPRCRILFLACALWLGMTRVMVGAHYPSDVIAGLALGGWFSLMIAIVYSHYGLLFKTDLDGWPVPKRLLQA</sequence>
<feature type="transmembrane region" description="Helical" evidence="7">
    <location>
        <begin position="136"/>
        <end position="155"/>
    </location>
</feature>
<evidence type="ECO:0000313" key="10">
    <source>
        <dbReference type="Proteomes" id="UP000294576"/>
    </source>
</evidence>
<keyword evidence="6 7" id="KW-0472">Membrane</keyword>
<gene>
    <name evidence="9" type="ORF">EV132_10586</name>
</gene>
<evidence type="ECO:0000256" key="1">
    <source>
        <dbReference type="ARBA" id="ARBA00004651"/>
    </source>
</evidence>
<evidence type="ECO:0000313" key="9">
    <source>
        <dbReference type="EMBL" id="TCU16335.1"/>
    </source>
</evidence>
<reference evidence="9 10" key="1">
    <citation type="submission" date="2019-03" db="EMBL/GenBank/DDBJ databases">
        <title>Genomic Encyclopedia of Type Strains, Phase IV (KMG-V): Genome sequencing to study the core and pangenomes of soil and plant-associated prokaryotes.</title>
        <authorList>
            <person name="Whitman W."/>
        </authorList>
    </citation>
    <scope>NUCLEOTIDE SEQUENCE [LARGE SCALE GENOMIC DNA]</scope>
    <source>
        <strain evidence="9 10">Hc14</strain>
    </source>
</reference>